<dbReference type="Proteomes" id="UP001075461">
    <property type="component" value="Unassembled WGS sequence"/>
</dbReference>
<evidence type="ECO:0000256" key="3">
    <source>
        <dbReference type="ARBA" id="ARBA00022801"/>
    </source>
</evidence>
<dbReference type="Gene3D" id="3.40.50.300">
    <property type="entry name" value="P-loop containing nucleotide triphosphate hydrolases"/>
    <property type="match status" value="1"/>
</dbReference>
<reference evidence="8" key="1">
    <citation type="submission" date="2022-12" db="EMBL/GenBank/DDBJ databases">
        <title>Species Delineation and Comparative Genomics within the Campylobacter ureolyticus Complex.</title>
        <authorList>
            <person name="Maki J."/>
            <person name="Howard M."/>
            <person name="Connelly S."/>
            <person name="Hardy D.J."/>
            <person name="Cameron A."/>
        </authorList>
    </citation>
    <scope>NUCLEOTIDE SEQUENCE</scope>
    <source>
        <strain evidence="8">URMC_786</strain>
    </source>
</reference>
<evidence type="ECO:0000256" key="1">
    <source>
        <dbReference type="ARBA" id="ARBA00004370"/>
    </source>
</evidence>
<keyword evidence="3" id="KW-0378">Hydrolase</keyword>
<dbReference type="PANTHER" id="PTHR10465">
    <property type="entry name" value="TRANSMEMBRANE GTPASE FZO1"/>
    <property type="match status" value="1"/>
</dbReference>
<accession>A0A9Q4KNP9</accession>
<comment type="caution">
    <text evidence="8">The sequence shown here is derived from an EMBL/GenBank/DDBJ whole genome shotgun (WGS) entry which is preliminary data.</text>
</comment>
<dbReference type="GO" id="GO:0003924">
    <property type="term" value="F:GTPase activity"/>
    <property type="evidence" value="ECO:0007669"/>
    <property type="project" value="InterPro"/>
</dbReference>
<protein>
    <submittedName>
        <fullName evidence="8">Dynamin family protein</fullName>
    </submittedName>
</protein>
<comment type="subcellular location">
    <subcellularLocation>
        <location evidence="1">Membrane</location>
    </subcellularLocation>
</comment>
<dbReference type="Pfam" id="PF00350">
    <property type="entry name" value="Dynamin_N"/>
    <property type="match status" value="1"/>
</dbReference>
<gene>
    <name evidence="8" type="ORF">O6B92_03760</name>
</gene>
<keyword evidence="4" id="KW-0342">GTP-binding</keyword>
<evidence type="ECO:0000313" key="8">
    <source>
        <dbReference type="EMBL" id="MCZ6161460.1"/>
    </source>
</evidence>
<dbReference type="AlphaFoldDB" id="A0A9Q4KNP9"/>
<dbReference type="GO" id="GO:0016020">
    <property type="term" value="C:membrane"/>
    <property type="evidence" value="ECO:0007669"/>
    <property type="project" value="UniProtKB-SubCell"/>
</dbReference>
<evidence type="ECO:0000256" key="6">
    <source>
        <dbReference type="SAM" id="Coils"/>
    </source>
</evidence>
<evidence type="ECO:0000256" key="4">
    <source>
        <dbReference type="ARBA" id="ARBA00023134"/>
    </source>
</evidence>
<dbReference type="GO" id="GO:0005525">
    <property type="term" value="F:GTP binding"/>
    <property type="evidence" value="ECO:0007669"/>
    <property type="project" value="UniProtKB-KW"/>
</dbReference>
<dbReference type="EMBL" id="JAPXGP010000002">
    <property type="protein sequence ID" value="MCZ6161460.1"/>
    <property type="molecule type" value="Genomic_DNA"/>
</dbReference>
<dbReference type="InterPro" id="IPR027094">
    <property type="entry name" value="Mitofusin_fam"/>
</dbReference>
<proteinExistence type="predicted"/>
<evidence type="ECO:0000256" key="2">
    <source>
        <dbReference type="ARBA" id="ARBA00022741"/>
    </source>
</evidence>
<organism evidence="8 9">
    <name type="scientific">Campylobacter ureolyticus</name>
    <dbReference type="NCBI Taxonomy" id="827"/>
    <lineage>
        <taxon>Bacteria</taxon>
        <taxon>Pseudomonadati</taxon>
        <taxon>Campylobacterota</taxon>
        <taxon>Epsilonproteobacteria</taxon>
        <taxon>Campylobacterales</taxon>
        <taxon>Campylobacteraceae</taxon>
        <taxon>Campylobacter</taxon>
    </lineage>
</organism>
<dbReference type="InterPro" id="IPR045063">
    <property type="entry name" value="Dynamin_N"/>
</dbReference>
<evidence type="ECO:0000313" key="9">
    <source>
        <dbReference type="Proteomes" id="UP001075461"/>
    </source>
</evidence>
<dbReference type="PANTHER" id="PTHR10465:SF0">
    <property type="entry name" value="SARCALUMENIN"/>
    <property type="match status" value="1"/>
</dbReference>
<keyword evidence="2" id="KW-0547">Nucleotide-binding</keyword>
<dbReference type="InterPro" id="IPR027417">
    <property type="entry name" value="P-loop_NTPase"/>
</dbReference>
<keyword evidence="6" id="KW-0175">Coiled coil</keyword>
<evidence type="ECO:0000259" key="7">
    <source>
        <dbReference type="Pfam" id="PF00350"/>
    </source>
</evidence>
<dbReference type="RefSeq" id="WP_269479862.1">
    <property type="nucleotide sequence ID" value="NZ_JAPXGJ010000001.1"/>
</dbReference>
<feature type="coiled-coil region" evidence="6">
    <location>
        <begin position="362"/>
        <end position="399"/>
    </location>
</feature>
<sequence>MLEIFEKNKDELVEIYGELVKNKAINLNNINEETLKEKSSNLQKEEFILAVAGQIKAGKSTLLNALIFGNDILPSDDTPYTAKITEIRYGNDEKLKAIFYTKDEWQELKNEITEIDDKKVNYFKNFIEPDIKNSSYIKFLNQTKEDDISNLKEYVAKGGVYTPFVKRVEIYYPAEILKSLVVVDTPGTNDPNIFRSKITLDWIKRCDAAIYATYAGRAFDESDIKFINEYLLSLENSKRIVAINKIDVLENFDEAKELLENNKKNETYQKTVFNEASSFVFTAGLYALLDEKEKNGFLLNKDELWYKDEANPEFWQNNGLNELKNLVSNKIIQNKGKDLLVSHINFIKNAFEKKEVFLNTEINALETKISQNQKSKDEINKALDEVTNFRIKLTRMQENFKNNIADNLAQKIKNLNKDIDKNFGSIKDELVSKMEIYSSITNLKNNVIWDIKNALEGKKLAIDDLVSKAMEDIKQYTKNETEEFINEMSKFEAFDSESLRQTLRYDTFDIYRDFSKFFDAGFININILEDIAWDNSNFFKWLVGQGISSYKVKVRNFTTEKVDESKEELQKKILENIDKFRTRLSDQVEKSSLNITDNLDNNLKNIKEKGSLNEKELNELITDVNKNKNSINNFKEIKENFIKKLENMEGEIYGK</sequence>
<name>A0A9Q4KNP9_9BACT</name>
<dbReference type="SUPFAM" id="SSF52540">
    <property type="entry name" value="P-loop containing nucleoside triphosphate hydrolases"/>
    <property type="match status" value="1"/>
</dbReference>
<feature type="domain" description="Dynamin N-terminal" evidence="7">
    <location>
        <begin position="49"/>
        <end position="242"/>
    </location>
</feature>
<evidence type="ECO:0000256" key="5">
    <source>
        <dbReference type="ARBA" id="ARBA00023136"/>
    </source>
</evidence>
<keyword evidence="5" id="KW-0472">Membrane</keyword>